<evidence type="ECO:0000256" key="7">
    <source>
        <dbReference type="ARBA" id="ARBA00022989"/>
    </source>
</evidence>
<keyword evidence="7 10" id="KW-1133">Transmembrane helix</keyword>
<keyword evidence="6" id="KW-0735">Signal-anchor</keyword>
<evidence type="ECO:0000256" key="10">
    <source>
        <dbReference type="SAM" id="Phobius"/>
    </source>
</evidence>
<protein>
    <submittedName>
        <fullName evidence="11">Alpha-1,3-mannosyltransferase</fullName>
    </submittedName>
</protein>
<dbReference type="GO" id="GO:0000033">
    <property type="term" value="F:alpha-1,3-mannosyltransferase activity"/>
    <property type="evidence" value="ECO:0007669"/>
    <property type="project" value="TreeGrafter"/>
</dbReference>
<dbReference type="PANTHER" id="PTHR31392">
    <property type="entry name" value="ALPHA-1,3-MANNOSYLTRANSFERASE MNN1-RELATED"/>
    <property type="match status" value="1"/>
</dbReference>
<dbReference type="VEuPathDB" id="FungiDB:KLMA_80062"/>
<evidence type="ECO:0000256" key="5">
    <source>
        <dbReference type="ARBA" id="ARBA00022692"/>
    </source>
</evidence>
<dbReference type="GeneID" id="34718262"/>
<evidence type="ECO:0000313" key="11">
    <source>
        <dbReference type="EMBL" id="BAO42373.1"/>
    </source>
</evidence>
<feature type="transmembrane region" description="Helical" evidence="10">
    <location>
        <begin position="30"/>
        <end position="48"/>
    </location>
</feature>
<evidence type="ECO:0000256" key="8">
    <source>
        <dbReference type="ARBA" id="ARBA00023136"/>
    </source>
</evidence>
<organism evidence="11 12">
    <name type="scientific">Kluyveromyces marxianus (strain DMKU3-1042 / BCC 29191 / NBRC 104275)</name>
    <name type="common">Yeast</name>
    <name type="synonym">Candida kefyr</name>
    <dbReference type="NCBI Taxonomy" id="1003335"/>
    <lineage>
        <taxon>Eukaryota</taxon>
        <taxon>Fungi</taxon>
        <taxon>Dikarya</taxon>
        <taxon>Ascomycota</taxon>
        <taxon>Saccharomycotina</taxon>
        <taxon>Saccharomycetes</taxon>
        <taxon>Saccharomycetales</taxon>
        <taxon>Saccharomycetaceae</taxon>
        <taxon>Kluyveromyces</taxon>
    </lineage>
</organism>
<dbReference type="RefSeq" id="XP_022678119.1">
    <property type="nucleotide sequence ID" value="XM_022821793.1"/>
</dbReference>
<keyword evidence="5 10" id="KW-0812">Transmembrane</keyword>
<dbReference type="PANTHER" id="PTHR31392:SF1">
    <property type="entry name" value="ALPHA-1,3-MANNOSYLTRANSFERASE MNN1-RELATED"/>
    <property type="match status" value="1"/>
</dbReference>
<keyword evidence="4 11" id="KW-0808">Transferase</keyword>
<evidence type="ECO:0000256" key="9">
    <source>
        <dbReference type="ARBA" id="ARBA00023180"/>
    </source>
</evidence>
<dbReference type="GO" id="GO:0005794">
    <property type="term" value="C:Golgi apparatus"/>
    <property type="evidence" value="ECO:0007669"/>
    <property type="project" value="TreeGrafter"/>
</dbReference>
<dbReference type="EMBL" id="AP012220">
    <property type="protein sequence ID" value="BAO42373.1"/>
    <property type="molecule type" value="Genomic_DNA"/>
</dbReference>
<dbReference type="KEGG" id="kmx:KLMA_80062"/>
<proteinExistence type="inferred from homology"/>
<dbReference type="SUPFAM" id="SSF53448">
    <property type="entry name" value="Nucleotide-diphospho-sugar transferases"/>
    <property type="match status" value="1"/>
</dbReference>
<accession>W0TH42</accession>
<keyword evidence="9" id="KW-0325">Glycoprotein</keyword>
<keyword evidence="8 10" id="KW-0472">Membrane</keyword>
<dbReference type="InterPro" id="IPR022751">
    <property type="entry name" value="Alpha_mannosyltransferase"/>
</dbReference>
<comment type="subcellular location">
    <subcellularLocation>
        <location evidence="1">Membrane</location>
        <topology evidence="1">Single-pass type II membrane protein</topology>
    </subcellularLocation>
</comment>
<evidence type="ECO:0000256" key="1">
    <source>
        <dbReference type="ARBA" id="ARBA00004606"/>
    </source>
</evidence>
<evidence type="ECO:0000313" key="12">
    <source>
        <dbReference type="Proteomes" id="UP000065495"/>
    </source>
</evidence>
<dbReference type="Proteomes" id="UP000065495">
    <property type="component" value="Chromosome 8"/>
</dbReference>
<dbReference type="GO" id="GO:0016020">
    <property type="term" value="C:membrane"/>
    <property type="evidence" value="ECO:0007669"/>
    <property type="project" value="UniProtKB-SubCell"/>
</dbReference>
<sequence>MTIRRLISSGSRTRTRTRTRTHLGWVRYRYVMYGFVITCIGTLVYLLVDRTGMDVEKWHRAARMADKMLESYSWDLISDAKIKAIEEIPVSPLELIPDIELNTKKRYDASWDLLFRGRKYKSFSEYDLSTKCEFYFQNLYNLDEEWTNEIGMFTFDIKDIKSDSRMSELKDDDGVKLIDEKALRYYKRKHNIALGMERFRIYDRCFVGNNNNKHDSLKMNELFEQGGSEGSTSTASKLDKTVIGNKDSLRPTRKASFLSELDSGKFSKFNQWDFEHRMFPFIPYFEQHNFTQVMPIFTGPGSHQPLPQGKFPVFNRDTGELSTVESFNYDETKSLWDNWNDLSARCSHKGIVMSAGNGQVDQTMRLIAVLREQHNRMPIQIIHNDQLSDNSVALLSEAAQSTDFSNGPKQSVWFLNVKPTLSESEKGRFDRYKNKWLSVIFNTFEEFIFIDSDAISYIGLEEYFKFDEYSATGTLMFKDRSLKFGAEQKCPVLFETLQPKILERYYFDTVPQINAEFVEQACMKELTPEERVYKRFFELGQQHHLESGLLAINKRQHIMSMIISTVLNISPKIGGCAWGDKEFFWLGLLVSGHRYSIYDVAASAVGIPSMKERERGDELKEAQEICSTQVGHTSYDKHLLWLNGGSQLCKFEGTFDSDWEQFENIRKEFHDNKDKARQAYKDVMPIEAAIIPDINVGRWAHKDRRCSGYVWCGEYFEKIKPYTYSKKIVKGELIHFDQKEIEHIRHLNTIWNKASLLPIDKKE</sequence>
<keyword evidence="3 11" id="KW-0328">Glycosyltransferase</keyword>
<reference evidence="11 12" key="1">
    <citation type="journal article" date="2015" name="Biotechnol. Biofuels">
        <title>Genetic basis of the highly efficient yeast Kluyveromyces marxianus: complete genome sequence and transcriptome analyses.</title>
        <authorList>
            <person name="Lertwattanasakul N."/>
            <person name="Kosaka T."/>
            <person name="Hosoyama A."/>
            <person name="Suzuki Y."/>
            <person name="Rodrussamee N."/>
            <person name="Matsutani M."/>
            <person name="Murata M."/>
            <person name="Fujimoto N."/>
            <person name="Suprayogi"/>
            <person name="Tsuchikane K."/>
            <person name="Limtong S."/>
            <person name="Fujita N."/>
            <person name="Yamada M."/>
        </authorList>
    </citation>
    <scope>NUCLEOTIDE SEQUENCE [LARGE SCALE GENOMIC DNA]</scope>
    <source>
        <strain evidence="12">DMKU3-1042 / BCC 29191 / NBRC 104275</strain>
    </source>
</reference>
<evidence type="ECO:0000256" key="3">
    <source>
        <dbReference type="ARBA" id="ARBA00022676"/>
    </source>
</evidence>
<evidence type="ECO:0000256" key="6">
    <source>
        <dbReference type="ARBA" id="ARBA00022968"/>
    </source>
</evidence>
<dbReference type="AlphaFoldDB" id="W0TH42"/>
<comment type="similarity">
    <text evidence="2">Belongs to the MNN1/MNT family.</text>
</comment>
<dbReference type="GO" id="GO:0006493">
    <property type="term" value="P:protein O-linked glycosylation"/>
    <property type="evidence" value="ECO:0007669"/>
    <property type="project" value="TreeGrafter"/>
</dbReference>
<evidence type="ECO:0000256" key="2">
    <source>
        <dbReference type="ARBA" id="ARBA00009105"/>
    </source>
</evidence>
<evidence type="ECO:0000256" key="4">
    <source>
        <dbReference type="ARBA" id="ARBA00022679"/>
    </source>
</evidence>
<gene>
    <name evidence="11" type="primary">MNN1</name>
    <name evidence="11" type="ORF">KLMA_80062</name>
</gene>
<name>W0TH42_KLUMD</name>
<dbReference type="Pfam" id="PF11051">
    <property type="entry name" value="Mannosyl_trans3"/>
    <property type="match status" value="1"/>
</dbReference>
<dbReference type="OrthoDB" id="430354at2759"/>
<dbReference type="InterPro" id="IPR029044">
    <property type="entry name" value="Nucleotide-diphossugar_trans"/>
</dbReference>